<comment type="caution">
    <text evidence="2">The sequence shown here is derived from an EMBL/GenBank/DDBJ whole genome shotgun (WGS) entry which is preliminary data.</text>
</comment>
<feature type="region of interest" description="Disordered" evidence="1">
    <location>
        <begin position="1121"/>
        <end position="1155"/>
    </location>
</feature>
<dbReference type="AlphaFoldDB" id="A0A7J0EC56"/>
<feature type="compositionally biased region" description="Basic and acidic residues" evidence="1">
    <location>
        <begin position="627"/>
        <end position="643"/>
    </location>
</feature>
<keyword evidence="3" id="KW-1185">Reference proteome</keyword>
<feature type="region of interest" description="Disordered" evidence="1">
    <location>
        <begin position="357"/>
        <end position="377"/>
    </location>
</feature>
<dbReference type="PANTHER" id="PTHR34361">
    <property type="entry name" value="OS08G0157800 PROTEIN"/>
    <property type="match status" value="1"/>
</dbReference>
<feature type="region of interest" description="Disordered" evidence="1">
    <location>
        <begin position="1034"/>
        <end position="1058"/>
    </location>
</feature>
<protein>
    <submittedName>
        <fullName evidence="2">Uncharacterized protein</fullName>
    </submittedName>
</protein>
<gene>
    <name evidence="2" type="ORF">Acr_03g0007790</name>
</gene>
<feature type="region of interest" description="Disordered" evidence="1">
    <location>
        <begin position="819"/>
        <end position="840"/>
    </location>
</feature>
<evidence type="ECO:0000313" key="2">
    <source>
        <dbReference type="EMBL" id="GFY84005.1"/>
    </source>
</evidence>
<feature type="compositionally biased region" description="Polar residues" evidence="1">
    <location>
        <begin position="31"/>
        <end position="45"/>
    </location>
</feature>
<feature type="compositionally biased region" description="Low complexity" evidence="1">
    <location>
        <begin position="1121"/>
        <end position="1133"/>
    </location>
</feature>
<reference evidence="2 3" key="1">
    <citation type="submission" date="2019-07" db="EMBL/GenBank/DDBJ databases">
        <title>De Novo Assembly of kiwifruit Actinidia rufa.</title>
        <authorList>
            <person name="Sugita-Konishi S."/>
            <person name="Sato K."/>
            <person name="Mori E."/>
            <person name="Abe Y."/>
            <person name="Kisaki G."/>
            <person name="Hamano K."/>
            <person name="Suezawa K."/>
            <person name="Otani M."/>
            <person name="Fukuda T."/>
            <person name="Manabe T."/>
            <person name="Gomi K."/>
            <person name="Tabuchi M."/>
            <person name="Akimitsu K."/>
            <person name="Kataoka I."/>
        </authorList>
    </citation>
    <scope>NUCLEOTIDE SEQUENCE [LARGE SCALE GENOMIC DNA]</scope>
    <source>
        <strain evidence="3">cv. Fuchu</strain>
    </source>
</reference>
<organism evidence="2 3">
    <name type="scientific">Actinidia rufa</name>
    <dbReference type="NCBI Taxonomy" id="165716"/>
    <lineage>
        <taxon>Eukaryota</taxon>
        <taxon>Viridiplantae</taxon>
        <taxon>Streptophyta</taxon>
        <taxon>Embryophyta</taxon>
        <taxon>Tracheophyta</taxon>
        <taxon>Spermatophyta</taxon>
        <taxon>Magnoliopsida</taxon>
        <taxon>eudicotyledons</taxon>
        <taxon>Gunneridae</taxon>
        <taxon>Pentapetalae</taxon>
        <taxon>asterids</taxon>
        <taxon>Ericales</taxon>
        <taxon>Actinidiaceae</taxon>
        <taxon>Actinidia</taxon>
    </lineage>
</organism>
<feature type="compositionally biased region" description="Low complexity" evidence="1">
    <location>
        <begin position="9"/>
        <end position="25"/>
    </location>
</feature>
<feature type="compositionally biased region" description="Low complexity" evidence="1">
    <location>
        <begin position="923"/>
        <end position="933"/>
    </location>
</feature>
<feature type="compositionally biased region" description="Polar residues" evidence="1">
    <location>
        <begin position="366"/>
        <end position="377"/>
    </location>
</feature>
<proteinExistence type="predicted"/>
<name>A0A7J0EC56_9ERIC</name>
<evidence type="ECO:0000256" key="1">
    <source>
        <dbReference type="SAM" id="MobiDB-lite"/>
    </source>
</evidence>
<feature type="region of interest" description="Disordered" evidence="1">
    <location>
        <begin position="923"/>
        <end position="957"/>
    </location>
</feature>
<accession>A0A7J0EC56</accession>
<feature type="region of interest" description="Disordered" evidence="1">
    <location>
        <begin position="667"/>
        <end position="705"/>
    </location>
</feature>
<dbReference type="EMBL" id="BJWL01000003">
    <property type="protein sequence ID" value="GFY84005.1"/>
    <property type="molecule type" value="Genomic_DNA"/>
</dbReference>
<dbReference type="Proteomes" id="UP000585474">
    <property type="component" value="Unassembled WGS sequence"/>
</dbReference>
<evidence type="ECO:0000313" key="3">
    <source>
        <dbReference type="Proteomes" id="UP000585474"/>
    </source>
</evidence>
<sequence>MMGLGSFVNGGSSSSSSSSNLSALAPPFTVDRSNPKPNSNPQANFTEPPYAVPFHSSFPNWQYSHPSASRPDLFYNMESELDSIRTTGLPTANDYGYLGSHSVSSPSAHMPPLSPNASSATDRFTFLQYSSAIPSNCVEPKEYYPPLVPPVVDDAIPLVALNEPSYDLLSTSRVGPFGGTSQVDYTQSLSGLEYTPPWGSFWNRLADEEQGKRVGRDGNFRLEEKSDAGIYVHKYMKQGACTAEGPGKCEEASAISHRKCVDDLGRERQILSPITGKLSNNPPSLQDPMLISSASRRMSISGLSSTLQESHAQVPSPESTTSFWNHQMPYNASYDMCFQSLGSCMKDRISVKKSSPALVIRPPPSAGTNSTKTNPVSSADVNSIGNVAAINIKDFVCHSPSNQKEPLLPLGYGKEHCSDTSQPSLLMVRSDRVFVAPSSTRKEVLSNNKDGLDHISKAEKEIQPPAINVPDGFTLALDMAKGFTSFENSSDISDSHNPAEDSPCWKGAPTSHFSPSKAAEAITPQNVMKKLEECNSFYFQQTQISPHCADDTVKENSVHQENGYVELGSLLCPERVSSNANCPTGEHSSADSVKAGLDYLKSCSSNGVQFSNDIDKGSKEYVMPNDSKSDSDLEPPPTKKLDLDKGEFISGRAFKFCADVANDGLTTNDASDDATVPLHGVERRPSVTKESSARPHGQFDDHSIHEERRNMISGKEVEKFPDFASPRDDADIVKDDNMVQALKEVLKKDFDGEEEMQAETLLYKNLWLEAEAALCSVSYRARFNRMKIEMEKCKAHKAKDVTKSTKAVEKLLNSKVSPDSNITNKATPEAKDIPLSDNNLQDSPISSSTALVDDVEATALARFHILKCRDENSNSVSTDGQRLTEVVGTGFASKRNHDPFLGDLSEGSSLDVYVGYLSGNNSSKVDSKVSPDSNATHKATPEAKDIPLSDNSLQDSPISSSTMLLDDIDSSALARFHILKCRDENSNSVSTEGRQLAEVAGTGFAGKRNHGRFIGDLTEGSSLDVSVRYLSGNNSSKVDSKVSPDSNATHKATPEAKDIPFQIPYPEMQGRELKLCKHRRATTAEVAGTGFAGKRNHGRFIGDLTEGSSLDVSVRYLSGNNSSKVDSKVSPDSNATHKATPEAKDIPLDENSNSVSTEGRQLAEVAGTGFAGKRKPRPIYRRPNRGKQFGCLRGTIFAVLQWKNGLGNRFPSGWCDSSSSEWEHVLKDEFAYQN</sequence>
<feature type="region of interest" description="Disordered" evidence="1">
    <location>
        <begin position="614"/>
        <end position="643"/>
    </location>
</feature>
<dbReference type="OrthoDB" id="611935at2759"/>
<feature type="region of interest" description="Disordered" evidence="1">
    <location>
        <begin position="1"/>
        <end position="49"/>
    </location>
</feature>
<feature type="compositionally biased region" description="Low complexity" evidence="1">
    <location>
        <begin position="1034"/>
        <end position="1046"/>
    </location>
</feature>
<feature type="compositionally biased region" description="Basic and acidic residues" evidence="1">
    <location>
        <begin position="680"/>
        <end position="705"/>
    </location>
</feature>
<dbReference type="PANTHER" id="PTHR34361:SF2">
    <property type="entry name" value="OS08G0157800 PROTEIN"/>
    <property type="match status" value="1"/>
</dbReference>